<evidence type="ECO:0000313" key="2">
    <source>
        <dbReference type="Proteomes" id="UP000593574"/>
    </source>
</evidence>
<accession>A0A7J8ZXM7</accession>
<protein>
    <submittedName>
        <fullName evidence="1">Uncharacterized protein</fullName>
    </submittedName>
</protein>
<organism evidence="1 2">
    <name type="scientific">Gossypium laxum</name>
    <dbReference type="NCBI Taxonomy" id="34288"/>
    <lineage>
        <taxon>Eukaryota</taxon>
        <taxon>Viridiplantae</taxon>
        <taxon>Streptophyta</taxon>
        <taxon>Embryophyta</taxon>
        <taxon>Tracheophyta</taxon>
        <taxon>Spermatophyta</taxon>
        <taxon>Magnoliopsida</taxon>
        <taxon>eudicotyledons</taxon>
        <taxon>Gunneridae</taxon>
        <taxon>Pentapetalae</taxon>
        <taxon>rosids</taxon>
        <taxon>malvids</taxon>
        <taxon>Malvales</taxon>
        <taxon>Malvaceae</taxon>
        <taxon>Malvoideae</taxon>
        <taxon>Gossypium</taxon>
    </lineage>
</organism>
<sequence length="23" mass="2652">MVRWMASSIQYLFNIPCCLCLGC</sequence>
<proteinExistence type="predicted"/>
<dbReference type="AlphaFoldDB" id="A0A7J8ZXM7"/>
<reference evidence="1 2" key="1">
    <citation type="journal article" date="2019" name="Genome Biol. Evol.">
        <title>Insights into the evolution of the New World diploid cottons (Gossypium, subgenus Houzingenia) based on genome sequencing.</title>
        <authorList>
            <person name="Grover C.E."/>
            <person name="Arick M.A. 2nd"/>
            <person name="Thrash A."/>
            <person name="Conover J.L."/>
            <person name="Sanders W.S."/>
            <person name="Peterson D.G."/>
            <person name="Frelichowski J.E."/>
            <person name="Scheffler J.A."/>
            <person name="Scheffler B.E."/>
            <person name="Wendel J.F."/>
        </authorList>
    </citation>
    <scope>NUCLEOTIDE SEQUENCE [LARGE SCALE GENOMIC DNA]</scope>
    <source>
        <strain evidence="1">4</strain>
        <tissue evidence="1">Leaf</tissue>
    </source>
</reference>
<name>A0A7J8ZXM7_9ROSI</name>
<dbReference type="EMBL" id="JABEZV010000007">
    <property type="protein sequence ID" value="MBA0716568.1"/>
    <property type="molecule type" value="Genomic_DNA"/>
</dbReference>
<dbReference type="Proteomes" id="UP000593574">
    <property type="component" value="Unassembled WGS sequence"/>
</dbReference>
<keyword evidence="2" id="KW-1185">Reference proteome</keyword>
<evidence type="ECO:0000313" key="1">
    <source>
        <dbReference type="EMBL" id="MBA0716568.1"/>
    </source>
</evidence>
<comment type="caution">
    <text evidence="1">The sequence shown here is derived from an EMBL/GenBank/DDBJ whole genome shotgun (WGS) entry which is preliminary data.</text>
</comment>
<gene>
    <name evidence="1" type="ORF">Golax_015388</name>
</gene>